<dbReference type="AlphaFoldDB" id="C5L0L3"/>
<gene>
    <name evidence="1" type="ORF">Pmar_PMAR028821</name>
</gene>
<evidence type="ECO:0000313" key="2">
    <source>
        <dbReference type="Proteomes" id="UP000007800"/>
    </source>
</evidence>
<dbReference type="RefSeq" id="XP_002777936.1">
    <property type="nucleotide sequence ID" value="XM_002777890.1"/>
</dbReference>
<dbReference type="GeneID" id="9052643"/>
<keyword evidence="2" id="KW-1185">Reference proteome</keyword>
<organism evidence="2">
    <name type="scientific">Perkinsus marinus (strain ATCC 50983 / TXsc)</name>
    <dbReference type="NCBI Taxonomy" id="423536"/>
    <lineage>
        <taxon>Eukaryota</taxon>
        <taxon>Sar</taxon>
        <taxon>Alveolata</taxon>
        <taxon>Perkinsozoa</taxon>
        <taxon>Perkinsea</taxon>
        <taxon>Perkinsida</taxon>
        <taxon>Perkinsidae</taxon>
        <taxon>Perkinsus</taxon>
    </lineage>
</organism>
<evidence type="ECO:0000313" key="1">
    <source>
        <dbReference type="EMBL" id="EER09731.1"/>
    </source>
</evidence>
<name>C5L0L3_PERM5</name>
<dbReference type="EMBL" id="GG678077">
    <property type="protein sequence ID" value="EER09731.1"/>
    <property type="molecule type" value="Genomic_DNA"/>
</dbReference>
<protein>
    <submittedName>
        <fullName evidence="1">Uncharacterized protein</fullName>
    </submittedName>
</protein>
<proteinExistence type="predicted"/>
<dbReference type="Proteomes" id="UP000007800">
    <property type="component" value="Unassembled WGS sequence"/>
</dbReference>
<reference evidence="1 2" key="1">
    <citation type="submission" date="2008-07" db="EMBL/GenBank/DDBJ databases">
        <authorList>
            <person name="El-Sayed N."/>
            <person name="Caler E."/>
            <person name="Inman J."/>
            <person name="Amedeo P."/>
            <person name="Hass B."/>
            <person name="Wortman J."/>
        </authorList>
    </citation>
    <scope>NUCLEOTIDE SEQUENCE [LARGE SCALE GENOMIC DNA]</scope>
    <source>
        <strain evidence="2">ATCC 50983 / TXsc</strain>
    </source>
</reference>
<feature type="non-terminal residue" evidence="1">
    <location>
        <position position="63"/>
    </location>
</feature>
<accession>C5L0L3</accession>
<dbReference type="InParanoid" id="C5L0L3"/>
<dbReference type="OrthoDB" id="309331at2759"/>
<sequence>MNSIISVVQRSPADSSIAHERAPLLRHLAYLVKVANAKQIAPYLKSIFDLVAAVWPPESIRAA</sequence>